<gene>
    <name evidence="1" type="primary">WBGene00280918</name>
</gene>
<accession>A0A2A6BWA4</accession>
<name>A0A2A6BWA4_PRIPA</name>
<reference evidence="1" key="2">
    <citation type="submission" date="2022-06" db="UniProtKB">
        <authorList>
            <consortium name="EnsemblMetazoa"/>
        </authorList>
    </citation>
    <scope>IDENTIFICATION</scope>
    <source>
        <strain evidence="1">PS312</strain>
    </source>
</reference>
<organism evidence="1 2">
    <name type="scientific">Pristionchus pacificus</name>
    <name type="common">Parasitic nematode worm</name>
    <dbReference type="NCBI Taxonomy" id="54126"/>
    <lineage>
        <taxon>Eukaryota</taxon>
        <taxon>Metazoa</taxon>
        <taxon>Ecdysozoa</taxon>
        <taxon>Nematoda</taxon>
        <taxon>Chromadorea</taxon>
        <taxon>Rhabditida</taxon>
        <taxon>Rhabditina</taxon>
        <taxon>Diplogasteromorpha</taxon>
        <taxon>Diplogasteroidea</taxon>
        <taxon>Neodiplogasteridae</taxon>
        <taxon>Pristionchus</taxon>
    </lineage>
</organism>
<dbReference type="AlphaFoldDB" id="A0A2A6BWA4"/>
<reference evidence="2" key="1">
    <citation type="journal article" date="2008" name="Nat. Genet.">
        <title>The Pristionchus pacificus genome provides a unique perspective on nematode lifestyle and parasitism.</title>
        <authorList>
            <person name="Dieterich C."/>
            <person name="Clifton S.W."/>
            <person name="Schuster L.N."/>
            <person name="Chinwalla A."/>
            <person name="Delehaunty K."/>
            <person name="Dinkelacker I."/>
            <person name="Fulton L."/>
            <person name="Fulton R."/>
            <person name="Godfrey J."/>
            <person name="Minx P."/>
            <person name="Mitreva M."/>
            <person name="Roeseler W."/>
            <person name="Tian H."/>
            <person name="Witte H."/>
            <person name="Yang S.P."/>
            <person name="Wilson R.K."/>
            <person name="Sommer R.J."/>
        </authorList>
    </citation>
    <scope>NUCLEOTIDE SEQUENCE [LARGE SCALE GENOMIC DNA]</scope>
    <source>
        <strain evidence="2">PS312</strain>
    </source>
</reference>
<accession>A0A8R1UZ92</accession>
<dbReference type="EnsemblMetazoa" id="PPA42549.1">
    <property type="protein sequence ID" value="PPA42549.1"/>
    <property type="gene ID" value="WBGene00280918"/>
</dbReference>
<sequence length="100" mass="11360">MVDYFGQLPLEIKWLIFDNCFPTNDMRLVNTVWRHAVDDYVVQRDPVVSFTSCSTSMICSGVTVADTLTTILVPRQFSGTLRPAMHNFITIFPSTQISIQ</sequence>
<protein>
    <submittedName>
        <fullName evidence="1">Uncharacterized protein</fullName>
    </submittedName>
</protein>
<keyword evidence="2" id="KW-1185">Reference proteome</keyword>
<evidence type="ECO:0000313" key="2">
    <source>
        <dbReference type="Proteomes" id="UP000005239"/>
    </source>
</evidence>
<dbReference type="Proteomes" id="UP000005239">
    <property type="component" value="Unassembled WGS sequence"/>
</dbReference>
<proteinExistence type="predicted"/>
<evidence type="ECO:0000313" key="1">
    <source>
        <dbReference type="EnsemblMetazoa" id="PPA42549.1"/>
    </source>
</evidence>